<evidence type="ECO:0000256" key="6">
    <source>
        <dbReference type="ARBA" id="ARBA00022771"/>
    </source>
</evidence>
<dbReference type="PANTHER" id="PTHR45768">
    <property type="entry name" value="E3 UBIQUITIN-PROTEIN LIGASE RNF13-LIKE"/>
    <property type="match status" value="1"/>
</dbReference>
<evidence type="ECO:0000259" key="14">
    <source>
        <dbReference type="PROSITE" id="PS50089"/>
    </source>
</evidence>
<dbReference type="Gene3D" id="3.30.40.10">
    <property type="entry name" value="Zinc/RING finger domain, C3HC4 (zinc finger)"/>
    <property type="match status" value="1"/>
</dbReference>
<dbReference type="InterPro" id="IPR001841">
    <property type="entry name" value="Znf_RING"/>
</dbReference>
<evidence type="ECO:0000256" key="10">
    <source>
        <dbReference type="ARBA" id="ARBA00023136"/>
    </source>
</evidence>
<name>A0AAF0XDT7_DAUCS</name>
<comment type="subcellular location">
    <subcellularLocation>
        <location evidence="1">Membrane</location>
        <topology evidence="1">Single-pass membrane protein</topology>
    </subcellularLocation>
</comment>
<keyword evidence="10 13" id="KW-0472">Membrane</keyword>
<keyword evidence="7" id="KW-0833">Ubl conjugation pathway</keyword>
<comment type="pathway">
    <text evidence="2">Protein modification; protein ubiquitination.</text>
</comment>
<keyword evidence="5" id="KW-0479">Metal-binding</keyword>
<dbReference type="SMART" id="SM00184">
    <property type="entry name" value="RING"/>
    <property type="match status" value="1"/>
</dbReference>
<feature type="transmembrane region" description="Helical" evidence="13">
    <location>
        <begin position="12"/>
        <end position="32"/>
    </location>
</feature>
<gene>
    <name evidence="15" type="ORF">DCAR_0624676</name>
</gene>
<evidence type="ECO:0000256" key="3">
    <source>
        <dbReference type="ARBA" id="ARBA00022679"/>
    </source>
</evidence>
<dbReference type="Proteomes" id="UP000077755">
    <property type="component" value="Chromosome 6"/>
</dbReference>
<keyword evidence="3" id="KW-0808">Transferase</keyword>
<feature type="domain" description="RING-type" evidence="14">
    <location>
        <begin position="81"/>
        <end position="123"/>
    </location>
</feature>
<evidence type="ECO:0000313" key="16">
    <source>
        <dbReference type="Proteomes" id="UP000077755"/>
    </source>
</evidence>
<keyword evidence="9 13" id="KW-1133">Transmembrane helix</keyword>
<dbReference type="GO" id="GO:0008270">
    <property type="term" value="F:zinc ion binding"/>
    <property type="evidence" value="ECO:0007669"/>
    <property type="project" value="UniProtKB-KW"/>
</dbReference>
<keyword evidence="8" id="KW-0862">Zinc</keyword>
<dbReference type="InterPro" id="IPR013083">
    <property type="entry name" value="Znf_RING/FYVE/PHD"/>
</dbReference>
<keyword evidence="4 13" id="KW-0812">Transmembrane</keyword>
<evidence type="ECO:0000256" key="8">
    <source>
        <dbReference type="ARBA" id="ARBA00022833"/>
    </source>
</evidence>
<proteinExistence type="inferred from homology"/>
<evidence type="ECO:0000256" key="9">
    <source>
        <dbReference type="ARBA" id="ARBA00022989"/>
    </source>
</evidence>
<keyword evidence="6 12" id="KW-0863">Zinc-finger</keyword>
<evidence type="ECO:0000256" key="13">
    <source>
        <dbReference type="SAM" id="Phobius"/>
    </source>
</evidence>
<evidence type="ECO:0000256" key="4">
    <source>
        <dbReference type="ARBA" id="ARBA00022692"/>
    </source>
</evidence>
<evidence type="ECO:0000256" key="12">
    <source>
        <dbReference type="PROSITE-ProRule" id="PRU00175"/>
    </source>
</evidence>
<accession>A0AAF0XDT7</accession>
<sequence length="141" mass="15702">MFEGVTMVDEIVTCVMLLITGIAILVMIHVWIVERAFREQNGVGSGIALQRRTVSIDVIKKLPCFDYKGEVNEESQSNLDCAVCLEIFKEGDKCRLLPNCNHIFHCQCIDSWLSKTASCPICRRTLEISVCSVCEAGAQMA</sequence>
<evidence type="ECO:0000256" key="5">
    <source>
        <dbReference type="ARBA" id="ARBA00022723"/>
    </source>
</evidence>
<protein>
    <recommendedName>
        <fullName evidence="14">RING-type domain-containing protein</fullName>
    </recommendedName>
</protein>
<organism evidence="15 16">
    <name type="scientific">Daucus carota subsp. sativus</name>
    <name type="common">Carrot</name>
    <dbReference type="NCBI Taxonomy" id="79200"/>
    <lineage>
        <taxon>Eukaryota</taxon>
        <taxon>Viridiplantae</taxon>
        <taxon>Streptophyta</taxon>
        <taxon>Embryophyta</taxon>
        <taxon>Tracheophyta</taxon>
        <taxon>Spermatophyta</taxon>
        <taxon>Magnoliopsida</taxon>
        <taxon>eudicotyledons</taxon>
        <taxon>Gunneridae</taxon>
        <taxon>Pentapetalae</taxon>
        <taxon>asterids</taxon>
        <taxon>campanulids</taxon>
        <taxon>Apiales</taxon>
        <taxon>Apiaceae</taxon>
        <taxon>Apioideae</taxon>
        <taxon>Scandiceae</taxon>
        <taxon>Daucinae</taxon>
        <taxon>Daucus</taxon>
        <taxon>Daucus sect. Daucus</taxon>
    </lineage>
</organism>
<reference evidence="15" key="2">
    <citation type="submission" date="2022-03" db="EMBL/GenBank/DDBJ databases">
        <title>Draft title - Genomic analysis of global carrot germplasm unveils the trajectory of domestication and the origin of high carotenoid orange carrot.</title>
        <authorList>
            <person name="Iorizzo M."/>
            <person name="Ellison S."/>
            <person name="Senalik D."/>
            <person name="Macko-Podgorni A."/>
            <person name="Grzebelus D."/>
            <person name="Bostan H."/>
            <person name="Rolling W."/>
            <person name="Curaba J."/>
            <person name="Simon P."/>
        </authorList>
    </citation>
    <scope>NUCLEOTIDE SEQUENCE</scope>
    <source>
        <tissue evidence="15">Leaf</tissue>
    </source>
</reference>
<dbReference type="AlphaFoldDB" id="A0AAF0XDT7"/>
<dbReference type="PROSITE" id="PS50089">
    <property type="entry name" value="ZF_RING_2"/>
    <property type="match status" value="1"/>
</dbReference>
<evidence type="ECO:0000256" key="1">
    <source>
        <dbReference type="ARBA" id="ARBA00004167"/>
    </source>
</evidence>
<evidence type="ECO:0000313" key="15">
    <source>
        <dbReference type="EMBL" id="WOH05262.1"/>
    </source>
</evidence>
<dbReference type="SUPFAM" id="SSF57850">
    <property type="entry name" value="RING/U-box"/>
    <property type="match status" value="1"/>
</dbReference>
<dbReference type="GO" id="GO:0016020">
    <property type="term" value="C:membrane"/>
    <property type="evidence" value="ECO:0007669"/>
    <property type="project" value="UniProtKB-SubCell"/>
</dbReference>
<comment type="similarity">
    <text evidence="11">Belongs to the RING-type zinc finger family. ATL subfamily.</text>
</comment>
<dbReference type="Pfam" id="PF13639">
    <property type="entry name" value="zf-RING_2"/>
    <property type="match status" value="1"/>
</dbReference>
<keyword evidence="16" id="KW-1185">Reference proteome</keyword>
<evidence type="ECO:0000256" key="11">
    <source>
        <dbReference type="ARBA" id="ARBA00024209"/>
    </source>
</evidence>
<evidence type="ECO:0000256" key="7">
    <source>
        <dbReference type="ARBA" id="ARBA00022786"/>
    </source>
</evidence>
<evidence type="ECO:0000256" key="2">
    <source>
        <dbReference type="ARBA" id="ARBA00004906"/>
    </source>
</evidence>
<dbReference type="EMBL" id="CP093348">
    <property type="protein sequence ID" value="WOH05262.1"/>
    <property type="molecule type" value="Genomic_DNA"/>
</dbReference>
<reference evidence="15" key="1">
    <citation type="journal article" date="2016" name="Nat. Genet.">
        <title>A high-quality carrot genome assembly provides new insights into carotenoid accumulation and asterid genome evolution.</title>
        <authorList>
            <person name="Iorizzo M."/>
            <person name="Ellison S."/>
            <person name="Senalik D."/>
            <person name="Zeng P."/>
            <person name="Satapoomin P."/>
            <person name="Huang J."/>
            <person name="Bowman M."/>
            <person name="Iovene M."/>
            <person name="Sanseverino W."/>
            <person name="Cavagnaro P."/>
            <person name="Yildiz M."/>
            <person name="Macko-Podgorni A."/>
            <person name="Moranska E."/>
            <person name="Grzebelus E."/>
            <person name="Grzebelus D."/>
            <person name="Ashrafi H."/>
            <person name="Zheng Z."/>
            <person name="Cheng S."/>
            <person name="Spooner D."/>
            <person name="Van Deynze A."/>
            <person name="Simon P."/>
        </authorList>
    </citation>
    <scope>NUCLEOTIDE SEQUENCE</scope>
    <source>
        <tissue evidence="15">Leaf</tissue>
    </source>
</reference>
<dbReference type="PANTHER" id="PTHR45768:SF61">
    <property type="entry name" value="RING-H2 FINGER PROTEIN ATL18"/>
    <property type="match status" value="1"/>
</dbReference>
<dbReference type="GO" id="GO:0016740">
    <property type="term" value="F:transferase activity"/>
    <property type="evidence" value="ECO:0007669"/>
    <property type="project" value="UniProtKB-KW"/>
</dbReference>